<dbReference type="SUPFAM" id="SSF51126">
    <property type="entry name" value="Pectin lyase-like"/>
    <property type="match status" value="1"/>
</dbReference>
<organism evidence="1 2">
    <name type="scientific">Leptospira biflexa serovar Patoc (strain Patoc 1 / ATCC 23582 / Paris)</name>
    <dbReference type="NCBI Taxonomy" id="456481"/>
    <lineage>
        <taxon>Bacteria</taxon>
        <taxon>Pseudomonadati</taxon>
        <taxon>Spirochaetota</taxon>
        <taxon>Spirochaetia</taxon>
        <taxon>Leptospirales</taxon>
        <taxon>Leptospiraceae</taxon>
        <taxon>Leptospira</taxon>
    </lineage>
</organism>
<proteinExistence type="predicted"/>
<evidence type="ECO:0000313" key="1">
    <source>
        <dbReference type="EMBL" id="ABZ98900.1"/>
    </source>
</evidence>
<dbReference type="STRING" id="456481.LEPBI_I2825"/>
<evidence type="ECO:0000313" key="2">
    <source>
        <dbReference type="Proteomes" id="UP000001847"/>
    </source>
</evidence>
<dbReference type="Gene3D" id="2.160.20.10">
    <property type="entry name" value="Single-stranded right-handed beta-helix, Pectin lyase-like"/>
    <property type="match status" value="1"/>
</dbReference>
<dbReference type="KEGG" id="lbi:LEPBI_I2825"/>
<sequence length="487" mass="51506">MNRSFLFLLLITLFFQANCLYNPIVREVLELDGQGKKDEYLKYLPFFLGPSSIGARMTPTLGNLIRTDSQIHVVFNRSMDPESFSAILGSSLTTVWSDTFQSNDTVTLTGNHPLGIITFTMDAKDSNGNQMQTITGNYTVVSTNTNLYYVSVFGNDGNLGTTPTNPKQSILSAISGSVSPAAILVSAGEYPLTASLSLMEGISLYGGFSQDFLNRDLSASTTRIFDSRTGSDLIAIVAGPAVSVATYFDGFTVQSANDPATIQSTAFFCNGGSPIISRNRMLGGTASTGSGYSIGIRISGASPNIIDNYNIQAGDALDTFGIFIENSSSPTITNNTISGGSAAGSDHALYSGPQNNNPIISNNVISGKTGSISYGLNSSFPSNVTLTNNFINGGSGNLSIAIYNGAGNGTSRGNYSSNRLFTSGGTNRFCMYEAGITAPTYNSPISFNNNQLFDCPSGLYFDNNTPIFDFNTINGLTIGGALYTGNF</sequence>
<dbReference type="AlphaFoldDB" id="B0SND3"/>
<gene>
    <name evidence="1" type="ordered locus">LEPBI_I2825</name>
</gene>
<accession>B0SND3</accession>
<dbReference type="InterPro" id="IPR012334">
    <property type="entry name" value="Pectin_lyas_fold"/>
</dbReference>
<dbReference type="BioCyc" id="LBIF456481:LEPBI_RS13865-MONOMER"/>
<dbReference type="Proteomes" id="UP000001847">
    <property type="component" value="Chromosome I"/>
</dbReference>
<dbReference type="EMBL" id="CP000786">
    <property type="protein sequence ID" value="ABZ98900.1"/>
    <property type="molecule type" value="Genomic_DNA"/>
</dbReference>
<dbReference type="InterPro" id="IPR006626">
    <property type="entry name" value="PbH1"/>
</dbReference>
<keyword evidence="2" id="KW-1185">Reference proteome</keyword>
<evidence type="ECO:0008006" key="3">
    <source>
        <dbReference type="Google" id="ProtNLM"/>
    </source>
</evidence>
<dbReference type="SMART" id="SM00710">
    <property type="entry name" value="PbH1"/>
    <property type="match status" value="6"/>
</dbReference>
<protein>
    <recommendedName>
        <fullName evidence="3">DUF1565 domain-containing protein</fullName>
    </recommendedName>
</protein>
<dbReference type="RefSeq" id="WP_012389760.1">
    <property type="nucleotide sequence ID" value="NC_010602.1"/>
</dbReference>
<dbReference type="OrthoDB" id="319266at2"/>
<dbReference type="InterPro" id="IPR011050">
    <property type="entry name" value="Pectin_lyase_fold/virulence"/>
</dbReference>
<reference evidence="1 2" key="1">
    <citation type="journal article" date="2008" name="PLoS ONE">
        <title>Genome sequence of the saprophyte Leptospira biflexa provides insights into the evolution of Leptospira and the pathogenesis of leptospirosis.</title>
        <authorList>
            <person name="Picardeau M."/>
            <person name="Bulach D.M."/>
            <person name="Bouchier C."/>
            <person name="Zuerner R.L."/>
            <person name="Zidane N."/>
            <person name="Wilson P.J."/>
            <person name="Creno S."/>
            <person name="Kuczek E.S."/>
            <person name="Bommezzadri S."/>
            <person name="Davis J.C."/>
            <person name="McGrath A."/>
            <person name="Johnson M.J."/>
            <person name="Boursaux-Eude C."/>
            <person name="Seemann T."/>
            <person name="Rouy Z."/>
            <person name="Coppel R.L."/>
            <person name="Rood J.I."/>
            <person name="Lajus A."/>
            <person name="Davies J.K."/>
            <person name="Medigue C."/>
            <person name="Adler B."/>
        </authorList>
    </citation>
    <scope>NUCLEOTIDE SEQUENCE [LARGE SCALE GENOMIC DNA]</scope>
    <source>
        <strain evidence="2">Patoc 1 / ATCC 23582 / Paris</strain>
    </source>
</reference>
<dbReference type="HOGENOM" id="CLU_559962_0_0_12"/>
<name>B0SND3_LEPBP</name>